<keyword evidence="3" id="KW-1185">Reference proteome</keyword>
<sequence length="337" mass="38394">MSLFPSFTSNTSNFFSNQQQQKNEEDDFKISESMRLEDLPDSIAKQFIEVHKFICDNREFLENSKIDQKDKSPISNISNINYICNNDLFLNLDSLAHQIDSGRKMIKDFKTDLDEFKKNYNSTQSSFLVRYSKQLEDMSGSISEEIEAYKGHLQSLSNNSTINRCNSSSDYNDVLFNFFNEEYQALLRSSTKISRLSKKLSYTRALLCQKLKIDQSQFIIETKDVGSSVFQSIHTRYKQFQENKKSKLTKNISESDLFGLPTKIEATQTSVFGGGSGGFSFPTFNSTSGGFLTNRKDSNKIKTNLKINTNSSNNTAFPSLRQEPSAPKATENNNPFK</sequence>
<feature type="region of interest" description="Disordered" evidence="1">
    <location>
        <begin position="1"/>
        <end position="26"/>
    </location>
</feature>
<comment type="caution">
    <text evidence="2">The sequence shown here is derived from an EMBL/GenBank/DDBJ whole genome shotgun (WGS) entry which is preliminary data.</text>
</comment>
<proteinExistence type="predicted"/>
<accession>A0ABR2L998</accession>
<feature type="compositionally biased region" description="Low complexity" evidence="1">
    <location>
        <begin position="1"/>
        <end position="21"/>
    </location>
</feature>
<organism evidence="2 3">
    <name type="scientific">Tritrichomonas musculus</name>
    <dbReference type="NCBI Taxonomy" id="1915356"/>
    <lineage>
        <taxon>Eukaryota</taxon>
        <taxon>Metamonada</taxon>
        <taxon>Parabasalia</taxon>
        <taxon>Tritrichomonadida</taxon>
        <taxon>Tritrichomonadidae</taxon>
        <taxon>Tritrichomonas</taxon>
    </lineage>
</organism>
<protein>
    <submittedName>
        <fullName evidence="2">Uncharacterized protein</fullName>
    </submittedName>
</protein>
<evidence type="ECO:0000313" key="3">
    <source>
        <dbReference type="Proteomes" id="UP001470230"/>
    </source>
</evidence>
<evidence type="ECO:0000313" key="2">
    <source>
        <dbReference type="EMBL" id="KAK8899936.1"/>
    </source>
</evidence>
<gene>
    <name evidence="2" type="ORF">M9Y10_002259</name>
</gene>
<reference evidence="2 3" key="1">
    <citation type="submission" date="2024-04" db="EMBL/GenBank/DDBJ databases">
        <title>Tritrichomonas musculus Genome.</title>
        <authorList>
            <person name="Alves-Ferreira E."/>
            <person name="Grigg M."/>
            <person name="Lorenzi H."/>
            <person name="Galac M."/>
        </authorList>
    </citation>
    <scope>NUCLEOTIDE SEQUENCE [LARGE SCALE GENOMIC DNA]</scope>
    <source>
        <strain evidence="2 3">EAF2021</strain>
    </source>
</reference>
<evidence type="ECO:0000256" key="1">
    <source>
        <dbReference type="SAM" id="MobiDB-lite"/>
    </source>
</evidence>
<dbReference type="EMBL" id="JAPFFF010000001">
    <property type="protein sequence ID" value="KAK8899936.1"/>
    <property type="molecule type" value="Genomic_DNA"/>
</dbReference>
<feature type="region of interest" description="Disordered" evidence="1">
    <location>
        <begin position="308"/>
        <end position="337"/>
    </location>
</feature>
<dbReference type="Proteomes" id="UP001470230">
    <property type="component" value="Unassembled WGS sequence"/>
</dbReference>
<name>A0ABR2L998_9EUKA</name>